<dbReference type="Pfam" id="PF13568">
    <property type="entry name" value="OMP_b-brl_2"/>
    <property type="match status" value="1"/>
</dbReference>
<keyword evidence="1" id="KW-0732">Signal</keyword>
<dbReference type="Proteomes" id="UP000095591">
    <property type="component" value="Unassembled WGS sequence"/>
</dbReference>
<feature type="signal peptide" evidence="1">
    <location>
        <begin position="1"/>
        <end position="18"/>
    </location>
</feature>
<accession>A0A173VX47</accession>
<evidence type="ECO:0000313" key="6">
    <source>
        <dbReference type="EMBL" id="MRZ57091.1"/>
    </source>
</evidence>
<feature type="domain" description="Outer membrane protein beta-barrel" evidence="2">
    <location>
        <begin position="20"/>
        <end position="182"/>
    </location>
</feature>
<evidence type="ECO:0000313" key="5">
    <source>
        <dbReference type="EMBL" id="MRZ50124.1"/>
    </source>
</evidence>
<evidence type="ECO:0000313" key="10">
    <source>
        <dbReference type="Proteomes" id="UP000461276"/>
    </source>
</evidence>
<dbReference type="Proteomes" id="UP000441358">
    <property type="component" value="Unassembled WGS sequence"/>
</dbReference>
<dbReference type="OMA" id="ELMYSQQ"/>
<dbReference type="DNASU" id="5308112"/>
<reference evidence="8 9" key="2">
    <citation type="journal article" date="2019" name="Nat. Med.">
        <title>A library of human gut bacterial isolates paired with longitudinal multiomics data enables mechanistic microbiome research.</title>
        <authorList>
            <person name="Poyet M."/>
            <person name="Groussin M."/>
            <person name="Gibbons S.M."/>
            <person name="Avila-Pacheco J."/>
            <person name="Jiang X."/>
            <person name="Kearney S.M."/>
            <person name="Perrotta A.R."/>
            <person name="Berdy B."/>
            <person name="Zhao S."/>
            <person name="Lieberman T.D."/>
            <person name="Swanson P.K."/>
            <person name="Smith M."/>
            <person name="Roesemann S."/>
            <person name="Alexander J.E."/>
            <person name="Rich S.A."/>
            <person name="Livny J."/>
            <person name="Vlamakis H."/>
            <person name="Clish C."/>
            <person name="Bullock K."/>
            <person name="Deik A."/>
            <person name="Scott J."/>
            <person name="Pierce K.A."/>
            <person name="Xavier R.J."/>
            <person name="Alm E.J."/>
        </authorList>
    </citation>
    <scope>NUCLEOTIDE SEQUENCE [LARGE SCALE GENOMIC DNA]</scope>
    <source>
        <strain evidence="6 8">BIOML-A2</strain>
        <strain evidence="5 9">BIOML-A32</strain>
        <strain evidence="4 10">BIOML-A9</strain>
    </source>
</reference>
<dbReference type="Proteomes" id="UP000461276">
    <property type="component" value="Unassembled WGS sequence"/>
</dbReference>
<dbReference type="EMBL" id="WKMC01000004">
    <property type="protein sequence ID" value="MRZ50124.1"/>
    <property type="molecule type" value="Genomic_DNA"/>
</dbReference>
<evidence type="ECO:0000313" key="4">
    <source>
        <dbReference type="EMBL" id="MRY94310.1"/>
    </source>
</evidence>
<dbReference type="AlphaFoldDB" id="A0A173VX47"/>
<dbReference type="EMBL" id="CYXP01000009">
    <property type="protein sequence ID" value="CUN30675.1"/>
    <property type="molecule type" value="Genomic_DNA"/>
</dbReference>
<name>A0A173VX47_PARDI</name>
<reference evidence="3 7" key="1">
    <citation type="submission" date="2015-09" db="EMBL/GenBank/DDBJ databases">
        <authorList>
            <consortium name="Pathogen Informatics"/>
        </authorList>
    </citation>
    <scope>NUCLEOTIDE SEQUENCE [LARGE SCALE GENOMIC DNA]</scope>
    <source>
        <strain evidence="3 7">2789STDY5608872</strain>
    </source>
</reference>
<dbReference type="RefSeq" id="WP_009275489.1">
    <property type="nucleotide sequence ID" value="NZ_CAXSUO010000005.1"/>
</dbReference>
<organism evidence="3 7">
    <name type="scientific">Parabacteroides distasonis</name>
    <dbReference type="NCBI Taxonomy" id="823"/>
    <lineage>
        <taxon>Bacteria</taxon>
        <taxon>Pseudomonadati</taxon>
        <taxon>Bacteroidota</taxon>
        <taxon>Bacteroidia</taxon>
        <taxon>Bacteroidales</taxon>
        <taxon>Tannerellaceae</taxon>
        <taxon>Parabacteroides</taxon>
    </lineage>
</organism>
<feature type="chain" id="PRO_5033252345" evidence="1">
    <location>
        <begin position="19"/>
        <end position="212"/>
    </location>
</feature>
<protein>
    <submittedName>
        <fullName evidence="4">Outer membrane beta-barrel protein</fullName>
    </submittedName>
</protein>
<evidence type="ECO:0000313" key="9">
    <source>
        <dbReference type="Proteomes" id="UP000441358"/>
    </source>
</evidence>
<evidence type="ECO:0000256" key="1">
    <source>
        <dbReference type="SAM" id="SignalP"/>
    </source>
</evidence>
<evidence type="ECO:0000313" key="8">
    <source>
        <dbReference type="Proteomes" id="UP000432516"/>
    </source>
</evidence>
<evidence type="ECO:0000259" key="2">
    <source>
        <dbReference type="Pfam" id="PF13568"/>
    </source>
</evidence>
<proteinExistence type="predicted"/>
<evidence type="ECO:0000313" key="7">
    <source>
        <dbReference type="Proteomes" id="UP000095591"/>
    </source>
</evidence>
<dbReference type="EMBL" id="WKMY01000009">
    <property type="protein sequence ID" value="MRY94310.1"/>
    <property type="molecule type" value="Genomic_DNA"/>
</dbReference>
<dbReference type="InterPro" id="IPR025665">
    <property type="entry name" value="Beta-barrel_OMP_2"/>
</dbReference>
<sequence>MKKVVLLFILFVFSLSQADAQEFHFIPRIGLNLANTYPESFADMRPGLNIGVAEEIRFSKLFALEPGVYYSMQGYQKENAKGETARLKADYLNIPIYAKFYLYRGFHLFAGPQVGFNIRAKASNYIFVSGPTPVHQSEYDFSGDKKEEIRNCDFSVSMGLGYTFDMGLVISANYNLGCTHFFKEPEYSFGGSNHFRGKDHNGVIQFNLGWRF</sequence>
<gene>
    <name evidence="3" type="ORF">ERS852429_03614</name>
    <name evidence="5" type="ORF">GKD66_07795</name>
    <name evidence="4" type="ORF">GKD67_13960</name>
    <name evidence="6" type="ORF">GKD68_20585</name>
</gene>
<dbReference type="EMBL" id="WKNE01000028">
    <property type="protein sequence ID" value="MRZ57091.1"/>
    <property type="molecule type" value="Genomic_DNA"/>
</dbReference>
<dbReference type="Proteomes" id="UP000432516">
    <property type="component" value="Unassembled WGS sequence"/>
</dbReference>
<evidence type="ECO:0000313" key="3">
    <source>
        <dbReference type="EMBL" id="CUN30675.1"/>
    </source>
</evidence>